<name>A0A1A8TNB9_9GAMM</name>
<evidence type="ECO:0000256" key="2">
    <source>
        <dbReference type="ARBA" id="ARBA00022840"/>
    </source>
</evidence>
<dbReference type="InterPro" id="IPR043129">
    <property type="entry name" value="ATPase_NBD"/>
</dbReference>
<evidence type="ECO:0000313" key="4">
    <source>
        <dbReference type="Proteomes" id="UP000092544"/>
    </source>
</evidence>
<keyword evidence="2" id="KW-0067">ATP-binding</keyword>
<dbReference type="Proteomes" id="UP000092544">
    <property type="component" value="Unassembled WGS sequence"/>
</dbReference>
<dbReference type="EMBL" id="FLOB01000010">
    <property type="protein sequence ID" value="SBS35612.1"/>
    <property type="molecule type" value="Genomic_DNA"/>
</dbReference>
<dbReference type="InterPro" id="IPR013126">
    <property type="entry name" value="Hsp_70_fam"/>
</dbReference>
<dbReference type="OrthoDB" id="9807934at2"/>
<dbReference type="Gene3D" id="3.90.640.10">
    <property type="entry name" value="Actin, Chain A, domain 4"/>
    <property type="match status" value="1"/>
</dbReference>
<keyword evidence="1" id="KW-0547">Nucleotide-binding</keyword>
<dbReference type="AlphaFoldDB" id="A0A1A8TNB9"/>
<reference evidence="3 4" key="1">
    <citation type="submission" date="2016-06" db="EMBL/GenBank/DDBJ databases">
        <authorList>
            <person name="Kjaerup R.B."/>
            <person name="Dalgaard T.S."/>
            <person name="Juul-Madsen H.R."/>
        </authorList>
    </citation>
    <scope>NUCLEOTIDE SEQUENCE [LARGE SCALE GENOMIC DNA]</scope>
    <source>
        <strain evidence="3 4">CECT 8886</strain>
    </source>
</reference>
<dbReference type="GO" id="GO:0005524">
    <property type="term" value="F:ATP binding"/>
    <property type="evidence" value="ECO:0007669"/>
    <property type="project" value="UniProtKB-KW"/>
</dbReference>
<dbReference type="Pfam" id="PF00012">
    <property type="entry name" value="HSP70"/>
    <property type="match status" value="2"/>
</dbReference>
<proteinExistence type="predicted"/>
<dbReference type="PANTHER" id="PTHR19375">
    <property type="entry name" value="HEAT SHOCK PROTEIN 70KDA"/>
    <property type="match status" value="1"/>
</dbReference>
<protein>
    <submittedName>
        <fullName evidence="3">Chaperone protein DnaK</fullName>
    </submittedName>
</protein>
<dbReference type="STRING" id="1792290.MSP8886_03426"/>
<dbReference type="GO" id="GO:0140662">
    <property type="term" value="F:ATP-dependent protein folding chaperone"/>
    <property type="evidence" value="ECO:0007669"/>
    <property type="project" value="InterPro"/>
</dbReference>
<evidence type="ECO:0000256" key="1">
    <source>
        <dbReference type="ARBA" id="ARBA00022741"/>
    </source>
</evidence>
<sequence>MICGFDYGTSNCAIGIEHEASVQLVPLEGTNTFLPSTLYALDRDLITEFVARHIGAEQERQDFVTLRRNILTRAQRVRREEDLDDDEQTLFFGRAAFSEYFQWPDEGYFVKSPKSFLGGTGLREQHICFFEDVVTAMMQNIKRRSEQNLGKELTHTVIGRPVNFQGVDADASNRQALDILTTAGKRAGFKEIEFLYEPIAAGLDFEASITENKTVLVVDIGGGTTDCAMVRMGPDYVKKSDRSADFLAHTGERVGGNDLDIRVAGKHLMPLFGMESTLKTGLPMPTQLYWNAVTTNDVSALATFSSLETKLQMEQLRLDATEPTLIDRFIHLREEKHNYHLVRNAEEAKIVLSDALEHRVQLDYIEAGLNTLMTREQFSVSIQPPLEKMLSLMSEAVQQAGDKPDVIYMTGGSAKSPVIRRAIQDRIGDVPVLDGDHFGSVAAGLTVWAQRIFK</sequence>
<dbReference type="SUPFAM" id="SSF53067">
    <property type="entry name" value="Actin-like ATPase domain"/>
    <property type="match status" value="2"/>
</dbReference>
<gene>
    <name evidence="3" type="primary">dnaK_1</name>
    <name evidence="3" type="ORF">MSP8886_03426</name>
</gene>
<keyword evidence="4" id="KW-1185">Reference proteome</keyword>
<dbReference type="RefSeq" id="WP_067018638.1">
    <property type="nucleotide sequence ID" value="NZ_FLOB01000010.1"/>
</dbReference>
<dbReference type="Gene3D" id="3.30.420.40">
    <property type="match status" value="2"/>
</dbReference>
<evidence type="ECO:0000313" key="3">
    <source>
        <dbReference type="EMBL" id="SBS35612.1"/>
    </source>
</evidence>
<accession>A0A1A8TNB9</accession>
<dbReference type="NCBIfam" id="NF008673">
    <property type="entry name" value="PRK11678.1"/>
    <property type="match status" value="1"/>
</dbReference>
<organism evidence="3 4">
    <name type="scientific">Marinomonas spartinae</name>
    <dbReference type="NCBI Taxonomy" id="1792290"/>
    <lineage>
        <taxon>Bacteria</taxon>
        <taxon>Pseudomonadati</taxon>
        <taxon>Pseudomonadota</taxon>
        <taxon>Gammaproteobacteria</taxon>
        <taxon>Oceanospirillales</taxon>
        <taxon>Oceanospirillaceae</taxon>
        <taxon>Marinomonas</taxon>
    </lineage>
</organism>